<comment type="similarity">
    <text evidence="10">Belongs to the ThiC family.</text>
</comment>
<dbReference type="InterPro" id="IPR038521">
    <property type="entry name" value="ThiC/Bza_core_dom"/>
</dbReference>
<feature type="binding site" evidence="10">
    <location>
        <position position="264"/>
    </location>
    <ligand>
        <name>substrate</name>
    </ligand>
</feature>
<feature type="binding site" evidence="10">
    <location>
        <begin position="225"/>
        <end position="228"/>
    </location>
    <ligand>
        <name>substrate</name>
    </ligand>
</feature>
<dbReference type="Gene3D" id="3.20.20.540">
    <property type="entry name" value="Radical SAM ThiC family, central domain"/>
    <property type="match status" value="1"/>
</dbReference>
<feature type="binding site" evidence="10">
    <location>
        <position position="407"/>
    </location>
    <ligand>
        <name>[4Fe-4S] cluster</name>
        <dbReference type="ChEBI" id="CHEBI:49883"/>
        <note>4Fe-4S-S-AdoMet</note>
    </ligand>
</feature>
<keyword evidence="9 10" id="KW-0456">Lyase</keyword>
<dbReference type="EC" id="4.1.99.17" evidence="10"/>
<evidence type="ECO:0000256" key="4">
    <source>
        <dbReference type="ARBA" id="ARBA00022723"/>
    </source>
</evidence>
<evidence type="ECO:0000256" key="1">
    <source>
        <dbReference type="ARBA" id="ARBA00003175"/>
    </source>
</evidence>
<dbReference type="SFLD" id="SFLDF00407">
    <property type="entry name" value="phosphomethylpyrimidine_syntha"/>
    <property type="match status" value="1"/>
</dbReference>
<evidence type="ECO:0000256" key="10">
    <source>
        <dbReference type="HAMAP-Rule" id="MF_00089"/>
    </source>
</evidence>
<dbReference type="InterPro" id="IPR037509">
    <property type="entry name" value="ThiC"/>
</dbReference>
<evidence type="ECO:0000256" key="2">
    <source>
        <dbReference type="ARBA" id="ARBA00022485"/>
    </source>
</evidence>
<feature type="binding site" evidence="10">
    <location>
        <position position="268"/>
    </location>
    <ligand>
        <name>Zn(2+)</name>
        <dbReference type="ChEBI" id="CHEBI:29105"/>
    </ligand>
</feature>
<dbReference type="GO" id="GO:0009229">
    <property type="term" value="P:thiamine diphosphate biosynthetic process"/>
    <property type="evidence" value="ECO:0007669"/>
    <property type="project" value="UniProtKB-UniRule"/>
</dbReference>
<dbReference type="UniPathway" id="UPA00060"/>
<comment type="function">
    <text evidence="1 10">Catalyzes the synthesis of the hydroxymethylpyrimidine phosphate (HMP-P) moiety of thiamine from aminoimidazole ribotide (AIR) in a radical S-adenosyl-L-methionine (SAM)-dependent reaction.</text>
</comment>
<dbReference type="HOGENOM" id="CLU_013181_2_2_2"/>
<feature type="binding site" evidence="10">
    <location>
        <begin position="184"/>
        <end position="186"/>
    </location>
    <ligand>
        <name>substrate</name>
    </ligand>
</feature>
<feature type="binding site" evidence="10">
    <location>
        <position position="291"/>
    </location>
    <ligand>
        <name>substrate</name>
    </ligand>
</feature>
<feature type="binding site" evidence="10">
    <location>
        <position position="94"/>
    </location>
    <ligand>
        <name>substrate</name>
    </ligand>
</feature>
<dbReference type="GO" id="GO:0070284">
    <property type="term" value="F:phosphomethylpyrimidine synthase activity"/>
    <property type="evidence" value="ECO:0007669"/>
    <property type="project" value="UniProtKB-EC"/>
</dbReference>
<keyword evidence="3 10" id="KW-0949">S-adenosyl-L-methionine</keyword>
<dbReference type="NCBIfam" id="TIGR00190">
    <property type="entry name" value="thiC"/>
    <property type="match status" value="1"/>
</dbReference>
<feature type="binding site" evidence="10">
    <location>
        <position position="410"/>
    </location>
    <ligand>
        <name>[4Fe-4S] cluster</name>
        <dbReference type="ChEBI" id="CHEBI:49883"/>
        <note>4Fe-4S-S-AdoMet</note>
    </ligand>
</feature>
<evidence type="ECO:0000313" key="12">
    <source>
        <dbReference type="Proteomes" id="UP000002315"/>
    </source>
</evidence>
<comment type="pathway">
    <text evidence="10">Cofactor biosynthesis; thiamine diphosphate biosynthesis.</text>
</comment>
<dbReference type="SFLD" id="SFLDG01114">
    <property type="entry name" value="phosphomethylpyrimidine_syntha"/>
    <property type="match status" value="1"/>
</dbReference>
<keyword evidence="12" id="KW-1185">Reference proteome</keyword>
<dbReference type="AlphaFoldDB" id="E3GXF9"/>
<dbReference type="GO" id="GO:0009228">
    <property type="term" value="P:thiamine biosynthetic process"/>
    <property type="evidence" value="ECO:0007669"/>
    <property type="project" value="UniProtKB-UniRule"/>
</dbReference>
<dbReference type="STRING" id="523846.Mfer_0188"/>
<dbReference type="InterPro" id="IPR002817">
    <property type="entry name" value="ThiC/BzaA/B"/>
</dbReference>
<accession>E3GXF9</accession>
<dbReference type="Proteomes" id="UP000002315">
    <property type="component" value="Chromosome"/>
</dbReference>
<evidence type="ECO:0000256" key="5">
    <source>
        <dbReference type="ARBA" id="ARBA00022833"/>
    </source>
</evidence>
<comment type="caution">
    <text evidence="10">Lacks conserved residue(s) required for the propagation of feature annotation.</text>
</comment>
<evidence type="ECO:0000256" key="6">
    <source>
        <dbReference type="ARBA" id="ARBA00022977"/>
    </source>
</evidence>
<feature type="binding site" evidence="10">
    <location>
        <position position="162"/>
    </location>
    <ligand>
        <name>substrate</name>
    </ligand>
</feature>
<evidence type="ECO:0000256" key="9">
    <source>
        <dbReference type="ARBA" id="ARBA00023239"/>
    </source>
</evidence>
<dbReference type="Pfam" id="PF01964">
    <property type="entry name" value="ThiC_Rad_SAM"/>
    <property type="match status" value="1"/>
</dbReference>
<keyword evidence="6 10" id="KW-0784">Thiamine biosynthesis</keyword>
<keyword evidence="5 10" id="KW-0862">Zinc</keyword>
<feature type="binding site" evidence="10">
    <location>
        <position position="123"/>
    </location>
    <ligand>
        <name>substrate</name>
    </ligand>
</feature>
<dbReference type="NCBIfam" id="NF009895">
    <property type="entry name" value="PRK13352.1"/>
    <property type="match status" value="1"/>
</dbReference>
<evidence type="ECO:0000256" key="3">
    <source>
        <dbReference type="ARBA" id="ARBA00022691"/>
    </source>
</evidence>
<sequence>MTQMDEAKKGKVTEEMKKIAKDENVSEEFVRKCVAKGLIAIPSNVNHDVKPVGIGKGLRTKVNATIGTSTDIIDINMEKEKARVAMKYGADTLMELSVGGNLDKIRREILKIADIPVGTVPVYQAAIEAIRKRGSAIYMDEDLIFKTIEKQAKDGVDFMAIHCSVNKETLKRLKRQGRAGGLVSRGGAFISAWIVENGKENPLYENFDYVLEIAKEYDFVISLANGMRSGAIADANDRAQMQELIVLGELVDKAREFGVQTIVEGPGHIPINEIKANVIMQKKLCRDAPYYMLGPVVTDIAPGYDHIVSSIGAALSAAAGADFICYVTPAEHLALPYPEDVKQGVIATRIGAYVGDMAKGIHHGEQDLKMAHARKNLDWEKQFEIAMCPKNAKKIRNERPPADPETCTMCGKYCSVKIINKWLEE</sequence>
<dbReference type="GO" id="GO:0051539">
    <property type="term" value="F:4 iron, 4 sulfur cluster binding"/>
    <property type="evidence" value="ECO:0007669"/>
    <property type="project" value="UniProtKB-KW"/>
</dbReference>
<feature type="binding site" evidence="10">
    <location>
        <position position="414"/>
    </location>
    <ligand>
        <name>[4Fe-4S] cluster</name>
        <dbReference type="ChEBI" id="CHEBI:49883"/>
        <note>4Fe-4S-S-AdoMet</note>
    </ligand>
</feature>
<proteinExistence type="inferred from homology"/>
<feature type="binding site" evidence="10">
    <location>
        <position position="332"/>
    </location>
    <ligand>
        <name>Zn(2+)</name>
        <dbReference type="ChEBI" id="CHEBI:29105"/>
    </ligand>
</feature>
<dbReference type="PANTHER" id="PTHR30557">
    <property type="entry name" value="THIAMINE BIOSYNTHESIS PROTEIN THIC"/>
    <property type="match status" value="1"/>
</dbReference>
<evidence type="ECO:0000313" key="11">
    <source>
        <dbReference type="EMBL" id="ADP76991.1"/>
    </source>
</evidence>
<evidence type="ECO:0000256" key="8">
    <source>
        <dbReference type="ARBA" id="ARBA00023014"/>
    </source>
</evidence>
<dbReference type="EMBL" id="CP002278">
    <property type="protein sequence ID" value="ADP76991.1"/>
    <property type="molecule type" value="Genomic_DNA"/>
</dbReference>
<keyword evidence="2 10" id="KW-0004">4Fe-4S</keyword>
<comment type="cofactor">
    <cofactor evidence="10">
        <name>[4Fe-4S] cluster</name>
        <dbReference type="ChEBI" id="CHEBI:49883"/>
    </cofactor>
    <text evidence="10">Binds 1 [4Fe-4S] cluster per subunit. The cluster is coordinated with 3 cysteines and an exchangeable S-adenosyl-L-methionine.</text>
</comment>
<comment type="catalytic activity">
    <reaction evidence="10">
        <text>5-amino-1-(5-phospho-beta-D-ribosyl)imidazole + S-adenosyl-L-methionine = 4-amino-2-methyl-5-(phosphooxymethyl)pyrimidine + CO + 5'-deoxyadenosine + formate + L-methionine + 3 H(+)</text>
        <dbReference type="Rhea" id="RHEA:24840"/>
        <dbReference type="ChEBI" id="CHEBI:15378"/>
        <dbReference type="ChEBI" id="CHEBI:15740"/>
        <dbReference type="ChEBI" id="CHEBI:17245"/>
        <dbReference type="ChEBI" id="CHEBI:17319"/>
        <dbReference type="ChEBI" id="CHEBI:57844"/>
        <dbReference type="ChEBI" id="CHEBI:58354"/>
        <dbReference type="ChEBI" id="CHEBI:59789"/>
        <dbReference type="ChEBI" id="CHEBI:137981"/>
        <dbReference type="EC" id="4.1.99.17"/>
    </reaction>
</comment>
<dbReference type="HAMAP" id="MF_00089">
    <property type="entry name" value="ThiC"/>
    <property type="match status" value="1"/>
</dbReference>
<keyword evidence="7 10" id="KW-0408">Iron</keyword>
<protein>
    <recommendedName>
        <fullName evidence="10">Phosphomethylpyrimidine synthase</fullName>
        <ecNumber evidence="10">4.1.99.17</ecNumber>
    </recommendedName>
    <alternativeName>
        <fullName evidence="10">Hydroxymethylpyrimidine phosphate synthase</fullName>
        <shortName evidence="10">HMP-P synthase</shortName>
        <shortName evidence="10">HMP-phosphate synthase</shortName>
        <shortName evidence="10">HMPP synthase</shortName>
    </alternativeName>
    <alternativeName>
        <fullName evidence="10">Thiamine biosynthesis protein ThiC</fullName>
    </alternativeName>
</protein>
<keyword evidence="8 10" id="KW-0411">Iron-sulfur</keyword>
<dbReference type="KEGG" id="mfv:Mfer_0188"/>
<dbReference type="GO" id="GO:0008270">
    <property type="term" value="F:zinc ion binding"/>
    <property type="evidence" value="ECO:0007669"/>
    <property type="project" value="UniProtKB-UniRule"/>
</dbReference>
<gene>
    <name evidence="10" type="primary">thiC</name>
    <name evidence="11" type="ordered locus">Mfer_0188</name>
</gene>
<dbReference type="OrthoDB" id="335406at2157"/>
<keyword evidence="4 10" id="KW-0479">Metal-binding</keyword>
<dbReference type="Gene3D" id="6.10.250.620">
    <property type="match status" value="1"/>
</dbReference>
<reference evidence="11 12" key="1">
    <citation type="journal article" date="2010" name="Stand. Genomic Sci.">
        <title>Complete genome sequence of Methanothermus fervidus type strain (V24S).</title>
        <authorList>
            <person name="Anderson I."/>
            <person name="Djao O.D."/>
            <person name="Misra M."/>
            <person name="Chertkov O."/>
            <person name="Nolan M."/>
            <person name="Lucas S."/>
            <person name="Lapidus A."/>
            <person name="Del Rio T.G."/>
            <person name="Tice H."/>
            <person name="Cheng J.F."/>
            <person name="Tapia R."/>
            <person name="Han C."/>
            <person name="Goodwin L."/>
            <person name="Pitluck S."/>
            <person name="Liolios K."/>
            <person name="Ivanova N."/>
            <person name="Mavromatis K."/>
            <person name="Mikhailova N."/>
            <person name="Pati A."/>
            <person name="Brambilla E."/>
            <person name="Chen A."/>
            <person name="Palaniappan K."/>
            <person name="Land M."/>
            <person name="Hauser L."/>
            <person name="Chang Y.J."/>
            <person name="Jeffries C.D."/>
            <person name="Sikorski J."/>
            <person name="Spring S."/>
            <person name="Rohde M."/>
            <person name="Eichinger K."/>
            <person name="Huber H."/>
            <person name="Wirth R."/>
            <person name="Goker M."/>
            <person name="Detter J.C."/>
            <person name="Woyke T."/>
            <person name="Bristow J."/>
            <person name="Eisen J.A."/>
            <person name="Markowitz V."/>
            <person name="Hugenholtz P."/>
            <person name="Klenk H.P."/>
            <person name="Kyrpides N.C."/>
        </authorList>
    </citation>
    <scope>NUCLEOTIDE SEQUENCE [LARGE SCALE GENOMIC DNA]</scope>
    <source>
        <strain evidence="12">ATCC 43054 / DSM 2088 / JCM 10308 / V24 S</strain>
    </source>
</reference>
<dbReference type="PANTHER" id="PTHR30557:SF1">
    <property type="entry name" value="PHOSPHOMETHYLPYRIMIDINE SYNTHASE, CHLOROPLASTIC"/>
    <property type="match status" value="1"/>
</dbReference>
<dbReference type="FunFam" id="3.20.20.540:FF:000001">
    <property type="entry name" value="Phosphomethylpyrimidine synthase"/>
    <property type="match status" value="1"/>
</dbReference>
<name>E3GXF9_METFV</name>
<organism evidence="11 12">
    <name type="scientific">Methanothermus fervidus (strain ATCC 43054 / DSM 2088 / JCM 10308 / V24 S)</name>
    <dbReference type="NCBI Taxonomy" id="523846"/>
    <lineage>
        <taxon>Archaea</taxon>
        <taxon>Methanobacteriati</taxon>
        <taxon>Methanobacteriota</taxon>
        <taxon>Methanomada group</taxon>
        <taxon>Methanobacteria</taxon>
        <taxon>Methanobacteriales</taxon>
        <taxon>Methanothermaceae</taxon>
        <taxon>Methanothermus</taxon>
    </lineage>
</organism>
<evidence type="ECO:0000256" key="7">
    <source>
        <dbReference type="ARBA" id="ARBA00023004"/>
    </source>
</evidence>
<dbReference type="SFLD" id="SFLDS00113">
    <property type="entry name" value="Radical_SAM_Phosphomethylpyrim"/>
    <property type="match status" value="1"/>
</dbReference>